<keyword evidence="2" id="KW-1185">Reference proteome</keyword>
<evidence type="ECO:0000313" key="2">
    <source>
        <dbReference type="Proteomes" id="UP001164746"/>
    </source>
</evidence>
<proteinExistence type="predicted"/>
<reference evidence="1" key="1">
    <citation type="submission" date="2022-11" db="EMBL/GenBank/DDBJ databases">
        <title>Centuries of genome instability and evolution in soft-shell clam transmissible cancer (bioRxiv).</title>
        <authorList>
            <person name="Hart S.F.M."/>
            <person name="Yonemitsu M.A."/>
            <person name="Giersch R.M."/>
            <person name="Beal B.F."/>
            <person name="Arriagada G."/>
            <person name="Davis B.W."/>
            <person name="Ostrander E.A."/>
            <person name="Goff S.P."/>
            <person name="Metzger M.J."/>
        </authorList>
    </citation>
    <scope>NUCLEOTIDE SEQUENCE</scope>
    <source>
        <strain evidence="1">MELC-2E11</strain>
        <tissue evidence="1">Siphon/mantle</tissue>
    </source>
</reference>
<sequence length="459" mass="52588">MRPYEEMNGTDTTWAIAEKKTCMDIECLRKNKSDHDELDIPVVMKYRGACFLCFSINDSQRSEVVLECCLSRTAPERIEQRTIGGYRTHGQVDVMACWGKTFKIVMQDESEHTAEINFAELYQEIDLQVKSFTQTLVTVVVYECDQYGSKTIKRFTVDRRGHLMDFQENINSKRGKLPKTHDAMSINGRTKEIQSTDDATNDSHMSSLRTMYVSSTIKKRTLHDWLQHTSFTFKRLRHPTLILSKTSVEKKDIPMNTTERPCEVLPEAYKKEQHPPAASIQVDYVRNDAKMFKVYSYVRRRIDEAIVLCGDEQSSSKFCSASIWIIFSDDQSTSGNNFCEAFTDIQRGSIESILDKDPSVIVSIGKNEECFATLGQKSADKPMTPIICKITPTFPTDTNIERKSIHRPWGFELFTKDLSKDNVVAYVDDVLEYYAFEVLDRATKHLPGSEYIEGNDASK</sequence>
<gene>
    <name evidence="1" type="ORF">MAR_036307</name>
</gene>
<accession>A0ABY7EVL3</accession>
<protein>
    <submittedName>
        <fullName evidence="1">Uncharacterized protein</fullName>
    </submittedName>
</protein>
<name>A0ABY7EVL3_MYAAR</name>
<organism evidence="1 2">
    <name type="scientific">Mya arenaria</name>
    <name type="common">Soft-shell clam</name>
    <dbReference type="NCBI Taxonomy" id="6604"/>
    <lineage>
        <taxon>Eukaryota</taxon>
        <taxon>Metazoa</taxon>
        <taxon>Spiralia</taxon>
        <taxon>Lophotrochozoa</taxon>
        <taxon>Mollusca</taxon>
        <taxon>Bivalvia</taxon>
        <taxon>Autobranchia</taxon>
        <taxon>Heteroconchia</taxon>
        <taxon>Euheterodonta</taxon>
        <taxon>Imparidentia</taxon>
        <taxon>Neoheterodontei</taxon>
        <taxon>Myida</taxon>
        <taxon>Myoidea</taxon>
        <taxon>Myidae</taxon>
        <taxon>Mya</taxon>
    </lineage>
</organism>
<dbReference type="EMBL" id="CP111018">
    <property type="protein sequence ID" value="WAR11231.1"/>
    <property type="molecule type" value="Genomic_DNA"/>
</dbReference>
<evidence type="ECO:0000313" key="1">
    <source>
        <dbReference type="EMBL" id="WAR11231.1"/>
    </source>
</evidence>
<dbReference type="Proteomes" id="UP001164746">
    <property type="component" value="Chromosome 7"/>
</dbReference>